<dbReference type="Proteomes" id="UP000000346">
    <property type="component" value="Chromosome"/>
</dbReference>
<dbReference type="InParanoid" id="D9Q013"/>
<dbReference type="eggNOG" id="arCOG04372">
    <property type="taxonomic scope" value="Archaea"/>
</dbReference>
<evidence type="ECO:0000313" key="11">
    <source>
        <dbReference type="Proteomes" id="UP000000346"/>
    </source>
</evidence>
<protein>
    <recommendedName>
        <fullName evidence="6">Large ribosomal subunit protein uL11</fullName>
    </recommendedName>
</protein>
<evidence type="ECO:0000256" key="4">
    <source>
        <dbReference type="ARBA" id="ARBA00022980"/>
    </source>
</evidence>
<dbReference type="GO" id="GO:0015934">
    <property type="term" value="C:large ribosomal subunit"/>
    <property type="evidence" value="ECO:0007669"/>
    <property type="project" value="TreeGrafter"/>
</dbReference>
<comment type="subunit">
    <text evidence="6">Part of the ribosomal stalk of the 50S ribosomal subunit. Interacts with L10 and the large rRNA to form the base of the stalk. L10 forms an elongated spine to which L12 dimers bind in a sequential fashion forming a multimeric L10(L12)X complex.</text>
</comment>
<evidence type="ECO:0000256" key="1">
    <source>
        <dbReference type="ARBA" id="ARBA00010537"/>
    </source>
</evidence>
<evidence type="ECO:0000256" key="2">
    <source>
        <dbReference type="ARBA" id="ARBA00022730"/>
    </source>
</evidence>
<keyword evidence="3 6" id="KW-0694">RNA-binding</keyword>
<evidence type="ECO:0000256" key="6">
    <source>
        <dbReference type="HAMAP-Rule" id="MF_00736"/>
    </source>
</evidence>
<keyword evidence="11" id="KW-1185">Reference proteome</keyword>
<dbReference type="FunCoup" id="D9Q013">
    <property type="interactions" value="158"/>
</dbReference>
<sequence>MPQEKIINIQIEGGNAKPGPPLGPTLSSLGLNVKQVIDEINNKTKDFKGMTVPVKITVDMTTKSYRIEVGIPTVTALLLKEAGVDAPSGDPAHKKIGNVSFESIVKVSLMVKPKITAKTLKSAVKSVLGTAKSIGLTVDNKDPKEVIKDVDAGAYDEIISKYEPEWASR</sequence>
<dbReference type="HOGENOM" id="CLU_074237_4_0_2"/>
<dbReference type="InterPro" id="IPR000911">
    <property type="entry name" value="Ribosomal_uL11"/>
</dbReference>
<dbReference type="GO" id="GO:0003735">
    <property type="term" value="F:structural constituent of ribosome"/>
    <property type="evidence" value="ECO:0007669"/>
    <property type="project" value="InterPro"/>
</dbReference>
<dbReference type="EMBL" id="CP001742">
    <property type="protein sequence ID" value="ADL18651.1"/>
    <property type="molecule type" value="Genomic_DNA"/>
</dbReference>
<dbReference type="GO" id="GO:0070180">
    <property type="term" value="F:large ribosomal subunit rRNA binding"/>
    <property type="evidence" value="ECO:0007669"/>
    <property type="project" value="UniProtKB-UniRule"/>
</dbReference>
<dbReference type="InterPro" id="IPR020785">
    <property type="entry name" value="Ribosomal_uL11_CS"/>
</dbReference>
<comment type="similarity">
    <text evidence="1 6 7">Belongs to the universal ribosomal protein uL11 family.</text>
</comment>
<gene>
    <name evidence="6" type="primary">rpl11</name>
    <name evidence="10" type="ordered locus">ASAC_0244</name>
</gene>
<evidence type="ECO:0000259" key="9">
    <source>
        <dbReference type="Pfam" id="PF03946"/>
    </source>
</evidence>
<organism evidence="10 11">
    <name type="scientific">Acidilobus saccharovorans (strain DSM 16705 / JCM 18335 / VKM B-2471 / 345-15)</name>
    <dbReference type="NCBI Taxonomy" id="666510"/>
    <lineage>
        <taxon>Archaea</taxon>
        <taxon>Thermoproteota</taxon>
        <taxon>Thermoprotei</taxon>
        <taxon>Acidilobales</taxon>
        <taxon>Acidilobaceae</taxon>
        <taxon>Acidilobus</taxon>
    </lineage>
</organism>
<dbReference type="KEGG" id="asc:ASAC_0244"/>
<dbReference type="Pfam" id="PF03946">
    <property type="entry name" value="Ribosomal_L11_N"/>
    <property type="match status" value="1"/>
</dbReference>
<keyword evidence="5 6" id="KW-0687">Ribonucleoprotein</keyword>
<dbReference type="InterPro" id="IPR020783">
    <property type="entry name" value="Ribosomal_uL11_C"/>
</dbReference>
<dbReference type="GO" id="GO:0006412">
    <property type="term" value="P:translation"/>
    <property type="evidence" value="ECO:0007669"/>
    <property type="project" value="UniProtKB-UniRule"/>
</dbReference>
<dbReference type="InterPro" id="IPR036796">
    <property type="entry name" value="Ribosomal_uL11_N_sf"/>
</dbReference>
<dbReference type="InterPro" id="IPR020784">
    <property type="entry name" value="Ribosomal_uL11_N"/>
</dbReference>
<evidence type="ECO:0000256" key="7">
    <source>
        <dbReference type="RuleBase" id="RU003978"/>
    </source>
</evidence>
<dbReference type="PROSITE" id="PS00359">
    <property type="entry name" value="RIBOSOMAL_L11"/>
    <property type="match status" value="1"/>
</dbReference>
<accession>D9Q013</accession>
<dbReference type="CDD" id="cd00349">
    <property type="entry name" value="Ribosomal_L11"/>
    <property type="match status" value="1"/>
</dbReference>
<feature type="domain" description="Large ribosomal subunit protein uL11 N-terminal" evidence="9">
    <location>
        <begin position="7"/>
        <end position="65"/>
    </location>
</feature>
<evidence type="ECO:0000313" key="10">
    <source>
        <dbReference type="EMBL" id="ADL18651.1"/>
    </source>
</evidence>
<dbReference type="AlphaFoldDB" id="D9Q013"/>
<dbReference type="GeneID" id="9498464"/>
<dbReference type="SUPFAM" id="SSF54747">
    <property type="entry name" value="Ribosomal L11/L12e N-terminal domain"/>
    <property type="match status" value="1"/>
</dbReference>
<keyword evidence="4 6" id="KW-0689">Ribosomal protein</keyword>
<dbReference type="Pfam" id="PF00298">
    <property type="entry name" value="Ribosomal_L11"/>
    <property type="match status" value="1"/>
</dbReference>
<reference evidence="10 11" key="1">
    <citation type="journal article" date="2010" name="Appl. Environ. Microbiol.">
        <title>The genome sequence of the crenarchaeon Acidilobus saccharovorans supports a new order, Acidilobales, and suggests an important ecological role in terrestrial acidic hot springs.</title>
        <authorList>
            <person name="Mardanov A.V."/>
            <person name="Svetlitchnyi V.A."/>
            <person name="Beletsky A.V."/>
            <person name="Prokofeva M.I."/>
            <person name="Bonch-Osmolovskaya E.A."/>
            <person name="Ravin N.V."/>
            <person name="Skryabin K.G."/>
        </authorList>
    </citation>
    <scope>NUCLEOTIDE SEQUENCE [LARGE SCALE GENOMIC DNA]</scope>
    <source>
        <strain evidence="11">DSM 16705 / JCM 18335 / VKM B-2471 / 345-15</strain>
    </source>
</reference>
<keyword evidence="2 6" id="KW-0699">rRNA-binding</keyword>
<evidence type="ECO:0000256" key="3">
    <source>
        <dbReference type="ARBA" id="ARBA00022884"/>
    </source>
</evidence>
<dbReference type="HAMAP" id="MF_00736">
    <property type="entry name" value="Ribosomal_uL11"/>
    <property type="match status" value="1"/>
</dbReference>
<dbReference type="NCBIfam" id="NF002232">
    <property type="entry name" value="PRK01143.1"/>
    <property type="match status" value="1"/>
</dbReference>
<dbReference type="PANTHER" id="PTHR11661:SF1">
    <property type="entry name" value="LARGE RIBOSOMAL SUBUNIT PROTEIN UL11M"/>
    <property type="match status" value="1"/>
</dbReference>
<dbReference type="InterPro" id="IPR036769">
    <property type="entry name" value="Ribosomal_uL11_C_sf"/>
</dbReference>
<evidence type="ECO:0000259" key="8">
    <source>
        <dbReference type="Pfam" id="PF00298"/>
    </source>
</evidence>
<evidence type="ECO:0000256" key="5">
    <source>
        <dbReference type="ARBA" id="ARBA00023274"/>
    </source>
</evidence>
<name>D9Q013_ACIS3</name>
<dbReference type="PANTHER" id="PTHR11661">
    <property type="entry name" value="60S RIBOSOMAL PROTEIN L12"/>
    <property type="match status" value="1"/>
</dbReference>
<dbReference type="SUPFAM" id="SSF46906">
    <property type="entry name" value="Ribosomal protein L11, C-terminal domain"/>
    <property type="match status" value="1"/>
</dbReference>
<dbReference type="STRING" id="666510.ASAC_0244"/>
<dbReference type="OrthoDB" id="8842at2157"/>
<feature type="domain" description="Large ribosomal subunit protein uL11 C-terminal" evidence="8">
    <location>
        <begin position="71"/>
        <end position="138"/>
    </location>
</feature>
<dbReference type="Gene3D" id="1.10.10.250">
    <property type="entry name" value="Ribosomal protein L11, C-terminal domain"/>
    <property type="match status" value="1"/>
</dbReference>
<dbReference type="SMART" id="SM00649">
    <property type="entry name" value="RL11"/>
    <property type="match status" value="1"/>
</dbReference>
<proteinExistence type="inferred from homology"/>
<comment type="function">
    <text evidence="6">Forms part of the ribosomal stalk which helps the ribosome interact with GTP-bound translation factors.</text>
</comment>
<dbReference type="Gene3D" id="3.30.1550.10">
    <property type="entry name" value="Ribosomal protein L11/L12, N-terminal domain"/>
    <property type="match status" value="1"/>
</dbReference>
<dbReference type="RefSeq" id="WP_013266163.1">
    <property type="nucleotide sequence ID" value="NC_014374.1"/>
</dbReference>